<gene>
    <name evidence="3" type="ORF">ACIBG2_10245</name>
</gene>
<keyword evidence="2" id="KW-0349">Heme</keyword>
<name>A0ABW7YPB1_9ACTN</name>
<proteinExistence type="inferred from homology"/>
<sequence length="394" mass="43731">MEPVYSPYDPAVIEDPYPVYAWMRRESPLYRNEDLDFWALTRHADVAAALPDGDLYSSDHGPLLNPGDWGPRARDYISFLAMDPPEHTRLRAIVSRGFTPRRVAALEPMIRQIARSYVAECVEKGSFDFVRDLSACVPLDVISELAGIPPADRADVRLRSKPLLHRDPRADMAELDVKTIFRLVDYYGAVAAERRASPRDDLVSVLVAEDGLSDGEIVAFLMLLIGAGAETTTHLLSAAWYHGWRHPGQRATAFAGAIEEWAAESLRYDTPAQGLARRLTRETEMYGRRVPAGAKMWLLIGAANHDEEVFPDAGAYTLTRDQSRAISFGAGRHFCLGAALAKLEARITLEELVAAVDPSYEVDTAGIRRIGHGNVRGMRRLPTTVQPRLRFGHG</sequence>
<dbReference type="PANTHER" id="PTHR46696:SF4">
    <property type="entry name" value="BIOTIN BIOSYNTHESIS CYTOCHROME P450"/>
    <property type="match status" value="1"/>
</dbReference>
<evidence type="ECO:0000256" key="1">
    <source>
        <dbReference type="ARBA" id="ARBA00010617"/>
    </source>
</evidence>
<dbReference type="EMBL" id="JBITGY010000002">
    <property type="protein sequence ID" value="MFI6497757.1"/>
    <property type="molecule type" value="Genomic_DNA"/>
</dbReference>
<dbReference type="InterPro" id="IPR036396">
    <property type="entry name" value="Cyt_P450_sf"/>
</dbReference>
<reference evidence="3 4" key="1">
    <citation type="submission" date="2024-10" db="EMBL/GenBank/DDBJ databases">
        <title>The Natural Products Discovery Center: Release of the First 8490 Sequenced Strains for Exploring Actinobacteria Biosynthetic Diversity.</title>
        <authorList>
            <person name="Kalkreuter E."/>
            <person name="Kautsar S.A."/>
            <person name="Yang D."/>
            <person name="Bader C.D."/>
            <person name="Teijaro C.N."/>
            <person name="Fluegel L."/>
            <person name="Davis C.M."/>
            <person name="Simpson J.R."/>
            <person name="Lauterbach L."/>
            <person name="Steele A.D."/>
            <person name="Gui C."/>
            <person name="Meng S."/>
            <person name="Li G."/>
            <person name="Viehrig K."/>
            <person name="Ye F."/>
            <person name="Su P."/>
            <person name="Kiefer A.F."/>
            <person name="Nichols A."/>
            <person name="Cepeda A.J."/>
            <person name="Yan W."/>
            <person name="Fan B."/>
            <person name="Jiang Y."/>
            <person name="Adhikari A."/>
            <person name="Zheng C.-J."/>
            <person name="Schuster L."/>
            <person name="Cowan T.M."/>
            <person name="Smanski M.J."/>
            <person name="Chevrette M.G."/>
            <person name="De Carvalho L.P.S."/>
            <person name="Shen B."/>
        </authorList>
    </citation>
    <scope>NUCLEOTIDE SEQUENCE [LARGE SCALE GENOMIC DNA]</scope>
    <source>
        <strain evidence="3 4">NPDC050545</strain>
    </source>
</reference>
<evidence type="ECO:0000313" key="3">
    <source>
        <dbReference type="EMBL" id="MFI6497757.1"/>
    </source>
</evidence>
<dbReference type="Proteomes" id="UP001612741">
    <property type="component" value="Unassembled WGS sequence"/>
</dbReference>
<evidence type="ECO:0000313" key="4">
    <source>
        <dbReference type="Proteomes" id="UP001612741"/>
    </source>
</evidence>
<dbReference type="PROSITE" id="PS00086">
    <property type="entry name" value="CYTOCHROME_P450"/>
    <property type="match status" value="1"/>
</dbReference>
<dbReference type="Pfam" id="PF00067">
    <property type="entry name" value="p450"/>
    <property type="match status" value="1"/>
</dbReference>
<accession>A0ABW7YPB1</accession>
<keyword evidence="2" id="KW-0479">Metal-binding</keyword>
<keyword evidence="2" id="KW-0503">Monooxygenase</keyword>
<dbReference type="InterPro" id="IPR017972">
    <property type="entry name" value="Cyt_P450_CS"/>
</dbReference>
<keyword evidence="4" id="KW-1185">Reference proteome</keyword>
<dbReference type="InterPro" id="IPR001128">
    <property type="entry name" value="Cyt_P450"/>
</dbReference>
<dbReference type="Gene3D" id="1.10.630.10">
    <property type="entry name" value="Cytochrome P450"/>
    <property type="match status" value="1"/>
</dbReference>
<keyword evidence="2" id="KW-0560">Oxidoreductase</keyword>
<dbReference type="SUPFAM" id="SSF48264">
    <property type="entry name" value="Cytochrome P450"/>
    <property type="match status" value="1"/>
</dbReference>
<protein>
    <submittedName>
        <fullName evidence="3">Cytochrome P450</fullName>
    </submittedName>
</protein>
<dbReference type="PANTHER" id="PTHR46696">
    <property type="entry name" value="P450, PUTATIVE (EUROFUNG)-RELATED"/>
    <property type="match status" value="1"/>
</dbReference>
<dbReference type="PRINTS" id="PR00359">
    <property type="entry name" value="BP450"/>
</dbReference>
<comment type="caution">
    <text evidence="3">The sequence shown here is derived from an EMBL/GenBank/DDBJ whole genome shotgun (WGS) entry which is preliminary data.</text>
</comment>
<organism evidence="3 4">
    <name type="scientific">Nonomuraea typhae</name>
    <dbReference type="NCBI Taxonomy" id="2603600"/>
    <lineage>
        <taxon>Bacteria</taxon>
        <taxon>Bacillati</taxon>
        <taxon>Actinomycetota</taxon>
        <taxon>Actinomycetes</taxon>
        <taxon>Streptosporangiales</taxon>
        <taxon>Streptosporangiaceae</taxon>
        <taxon>Nonomuraea</taxon>
    </lineage>
</organism>
<keyword evidence="2" id="KW-0408">Iron</keyword>
<dbReference type="RefSeq" id="WP_397080818.1">
    <property type="nucleotide sequence ID" value="NZ_JBITGY010000002.1"/>
</dbReference>
<dbReference type="InterPro" id="IPR002397">
    <property type="entry name" value="Cyt_P450_B"/>
</dbReference>
<comment type="similarity">
    <text evidence="1 2">Belongs to the cytochrome P450 family.</text>
</comment>
<evidence type="ECO:0000256" key="2">
    <source>
        <dbReference type="RuleBase" id="RU000461"/>
    </source>
</evidence>